<evidence type="ECO:0000313" key="6">
    <source>
        <dbReference type="Proteomes" id="UP000289650"/>
    </source>
</evidence>
<proteinExistence type="predicted"/>
<dbReference type="PANTHER" id="PTHR43384">
    <property type="entry name" value="SEPTUM SITE-DETERMINING PROTEIN MIND HOMOLOG, CHLOROPLASTIC-RELATED"/>
    <property type="match status" value="1"/>
</dbReference>
<dbReference type="SUPFAM" id="SSF52540">
    <property type="entry name" value="P-loop containing nucleoside triphosphate hydrolases"/>
    <property type="match status" value="1"/>
</dbReference>
<dbReference type="Gene3D" id="3.40.50.2300">
    <property type="match status" value="1"/>
</dbReference>
<keyword evidence="2" id="KW-0067">ATP-binding</keyword>
<reference evidence="5 6" key="1">
    <citation type="submission" date="2018-08" db="EMBL/GenBank/DDBJ databases">
        <title>Mountain-cultivated ginseng endophyte, Burkholderia stabilis and its activity against ginseng root rot disease.</title>
        <authorList>
            <person name="Tapan Kumar M."/>
            <person name="Bae H."/>
            <person name="Shanmugam G."/>
            <person name="Jeon J."/>
        </authorList>
    </citation>
    <scope>NUCLEOTIDE SEQUENCE [LARGE SCALE GENOMIC DNA]</scope>
    <source>
        <strain evidence="5 6">EB159</strain>
    </source>
</reference>
<evidence type="ECO:0000256" key="2">
    <source>
        <dbReference type="ARBA" id="ARBA00022840"/>
    </source>
</evidence>
<dbReference type="GO" id="GO:0005829">
    <property type="term" value="C:cytosol"/>
    <property type="evidence" value="ECO:0007669"/>
    <property type="project" value="TreeGrafter"/>
</dbReference>
<dbReference type="InterPro" id="IPR011006">
    <property type="entry name" value="CheY-like_superfamily"/>
</dbReference>
<dbReference type="GO" id="GO:0005524">
    <property type="term" value="F:ATP binding"/>
    <property type="evidence" value="ECO:0007669"/>
    <property type="project" value="UniProtKB-KW"/>
</dbReference>
<dbReference type="GO" id="GO:0016887">
    <property type="term" value="F:ATP hydrolysis activity"/>
    <property type="evidence" value="ECO:0007669"/>
    <property type="project" value="TreeGrafter"/>
</dbReference>
<dbReference type="RefSeq" id="WP_129518226.1">
    <property type="nucleotide sequence ID" value="NZ_QWEX01000003.1"/>
</dbReference>
<dbReference type="EMBL" id="QWEX01000003">
    <property type="protein sequence ID" value="RXV65794.1"/>
    <property type="molecule type" value="Genomic_DNA"/>
</dbReference>
<dbReference type="InterPro" id="IPR025669">
    <property type="entry name" value="AAA_dom"/>
</dbReference>
<dbReference type="GO" id="GO:0009898">
    <property type="term" value="C:cytoplasmic side of plasma membrane"/>
    <property type="evidence" value="ECO:0007669"/>
    <property type="project" value="TreeGrafter"/>
</dbReference>
<dbReference type="PROSITE" id="PS50110">
    <property type="entry name" value="RESPONSE_REGULATORY"/>
    <property type="match status" value="1"/>
</dbReference>
<accession>A0A4V1PQZ3</accession>
<dbReference type="Proteomes" id="UP000289650">
    <property type="component" value="Unassembled WGS sequence"/>
</dbReference>
<dbReference type="Gene3D" id="3.40.50.300">
    <property type="entry name" value="P-loop containing nucleotide triphosphate hydrolases"/>
    <property type="match status" value="1"/>
</dbReference>
<dbReference type="OrthoDB" id="9768734at2"/>
<organism evidence="5 6">
    <name type="scientific">Burkholderia stabilis</name>
    <dbReference type="NCBI Taxonomy" id="95485"/>
    <lineage>
        <taxon>Bacteria</taxon>
        <taxon>Pseudomonadati</taxon>
        <taxon>Pseudomonadota</taxon>
        <taxon>Betaproteobacteria</taxon>
        <taxon>Burkholderiales</taxon>
        <taxon>Burkholderiaceae</taxon>
        <taxon>Burkholderia</taxon>
        <taxon>Burkholderia cepacia complex</taxon>
    </lineage>
</organism>
<protein>
    <submittedName>
        <fullName evidence="5">Response regulator</fullName>
    </submittedName>
</protein>
<dbReference type="Pfam" id="PF13614">
    <property type="entry name" value="AAA_31"/>
    <property type="match status" value="1"/>
</dbReference>
<keyword evidence="1" id="KW-0547">Nucleotide-binding</keyword>
<dbReference type="AlphaFoldDB" id="A0A4V1PQZ3"/>
<sequence length="405" mass="43652">MINILVASDDTARLTQIARLVADSGRYRATRATGRPSQIEHRTDGLDAFDILLVDGTSLDPSDPSELAAIERICRAHAGLTCILVTADASPHVLLDAMRAGARDVLQWPLDPQALGRALERAAAQSTRCDTDDTRIVSFMSCKGGAGTSFAASNVAFEIAEGFKRRVLLIDLNQQFADAAFLVSDETPPSTLPQLCAQIERLDSAFLDASVAHVTENFHVLAGAGDPVRAAEMREDALEWILGVAAPRYDFVIFDVGVGINPLSMVALDRSDQIQIVLQPAMPHVRAGRRLLEILVSLGYSTDQMRLIVNRATRASDRTRTALEEVLGLQAACTIPDDAETVLEAINQGHPVSRLARSTAVARALQACAKQLVDGEVRAGHSAARSEPLMSRLFGRKATPKLKSM</sequence>
<dbReference type="GO" id="GO:0051782">
    <property type="term" value="P:negative regulation of cell division"/>
    <property type="evidence" value="ECO:0007669"/>
    <property type="project" value="TreeGrafter"/>
</dbReference>
<evidence type="ECO:0000259" key="4">
    <source>
        <dbReference type="PROSITE" id="PS50110"/>
    </source>
</evidence>
<comment type="caution">
    <text evidence="5">The sequence shown here is derived from an EMBL/GenBank/DDBJ whole genome shotgun (WGS) entry which is preliminary data.</text>
</comment>
<dbReference type="SUPFAM" id="SSF52172">
    <property type="entry name" value="CheY-like"/>
    <property type="match status" value="1"/>
</dbReference>
<dbReference type="InterPro" id="IPR050625">
    <property type="entry name" value="ParA/MinD_ATPase"/>
</dbReference>
<dbReference type="GO" id="GO:0000160">
    <property type="term" value="P:phosphorelay signal transduction system"/>
    <property type="evidence" value="ECO:0007669"/>
    <property type="project" value="InterPro"/>
</dbReference>
<keyword evidence="3" id="KW-0597">Phosphoprotein</keyword>
<evidence type="ECO:0000313" key="5">
    <source>
        <dbReference type="EMBL" id="RXV65794.1"/>
    </source>
</evidence>
<gene>
    <name evidence="5" type="ORF">D1006_37940</name>
</gene>
<feature type="modified residue" description="4-aspartylphosphate" evidence="3">
    <location>
        <position position="55"/>
    </location>
</feature>
<dbReference type="InterPro" id="IPR027417">
    <property type="entry name" value="P-loop_NTPase"/>
</dbReference>
<dbReference type="PANTHER" id="PTHR43384:SF6">
    <property type="entry name" value="SEPTUM SITE-DETERMINING PROTEIN MIND HOMOLOG, CHLOROPLASTIC"/>
    <property type="match status" value="1"/>
</dbReference>
<name>A0A4V1PQZ3_9BURK</name>
<feature type="domain" description="Response regulatory" evidence="4">
    <location>
        <begin position="3"/>
        <end position="123"/>
    </location>
</feature>
<evidence type="ECO:0000256" key="3">
    <source>
        <dbReference type="PROSITE-ProRule" id="PRU00169"/>
    </source>
</evidence>
<evidence type="ECO:0000256" key="1">
    <source>
        <dbReference type="ARBA" id="ARBA00022741"/>
    </source>
</evidence>
<dbReference type="InterPro" id="IPR001789">
    <property type="entry name" value="Sig_transdc_resp-reg_receiver"/>
</dbReference>